<feature type="domain" description="Calcineurin-like phosphoesterase" evidence="2">
    <location>
        <begin position="34"/>
        <end position="120"/>
    </location>
</feature>
<evidence type="ECO:0000313" key="4">
    <source>
        <dbReference type="Proteomes" id="UP001596116"/>
    </source>
</evidence>
<feature type="signal peptide" evidence="1">
    <location>
        <begin position="1"/>
        <end position="20"/>
    </location>
</feature>
<keyword evidence="4" id="KW-1185">Reference proteome</keyword>
<evidence type="ECO:0000313" key="3">
    <source>
        <dbReference type="EMBL" id="MFC6037219.1"/>
    </source>
</evidence>
<dbReference type="PROSITE" id="PS51257">
    <property type="entry name" value="PROKAR_LIPOPROTEIN"/>
    <property type="match status" value="1"/>
</dbReference>
<organism evidence="3 4">
    <name type="scientific">Hyphococcus aureus</name>
    <dbReference type="NCBI Taxonomy" id="2666033"/>
    <lineage>
        <taxon>Bacteria</taxon>
        <taxon>Pseudomonadati</taxon>
        <taxon>Pseudomonadota</taxon>
        <taxon>Alphaproteobacteria</taxon>
        <taxon>Parvularculales</taxon>
        <taxon>Parvularculaceae</taxon>
        <taxon>Hyphococcus</taxon>
    </lineage>
</organism>
<dbReference type="Proteomes" id="UP001596116">
    <property type="component" value="Unassembled WGS sequence"/>
</dbReference>
<protein>
    <submittedName>
        <fullName evidence="3">Metallophosphoesterase family protein</fullName>
    </submittedName>
</protein>
<dbReference type="Gene3D" id="3.60.21.10">
    <property type="match status" value="1"/>
</dbReference>
<dbReference type="SUPFAM" id="SSF56300">
    <property type="entry name" value="Metallo-dependent phosphatases"/>
    <property type="match status" value="1"/>
</dbReference>
<comment type="caution">
    <text evidence="3">The sequence shown here is derived from an EMBL/GenBank/DDBJ whole genome shotgun (WGS) entry which is preliminary data.</text>
</comment>
<reference evidence="3 4" key="1">
    <citation type="submission" date="2024-09" db="EMBL/GenBank/DDBJ databases">
        <authorList>
            <person name="Zhang Z.-H."/>
        </authorList>
    </citation>
    <scope>NUCLEOTIDE SEQUENCE [LARGE SCALE GENOMIC DNA]</scope>
    <source>
        <strain evidence="3 4">HHTR114</strain>
    </source>
</reference>
<feature type="chain" id="PRO_5047304410" evidence="1">
    <location>
        <begin position="21"/>
        <end position="347"/>
    </location>
</feature>
<dbReference type="CDD" id="cd00838">
    <property type="entry name" value="MPP_superfamily"/>
    <property type="match status" value="1"/>
</dbReference>
<proteinExistence type="predicted"/>
<dbReference type="InterPro" id="IPR004843">
    <property type="entry name" value="Calcineurin-like_PHP"/>
</dbReference>
<evidence type="ECO:0000259" key="2">
    <source>
        <dbReference type="Pfam" id="PF00149"/>
    </source>
</evidence>
<dbReference type="RefSeq" id="WP_379881429.1">
    <property type="nucleotide sequence ID" value="NZ_JBHPON010000003.1"/>
</dbReference>
<dbReference type="Pfam" id="PF00149">
    <property type="entry name" value="Metallophos"/>
    <property type="match status" value="1"/>
</dbReference>
<dbReference type="EMBL" id="JBHPON010000003">
    <property type="protein sequence ID" value="MFC6037219.1"/>
    <property type="molecule type" value="Genomic_DNA"/>
</dbReference>
<evidence type="ECO:0000256" key="1">
    <source>
        <dbReference type="SAM" id="SignalP"/>
    </source>
</evidence>
<dbReference type="InterPro" id="IPR029052">
    <property type="entry name" value="Metallo-depent_PP-like"/>
</dbReference>
<sequence length="347" mass="37167">MMTLRAIAAASFFVTLVACTTTPKETAPSAEPFSFAVIGDIPYNDDDRDVFDNKIVPAIQQGGYPFVIHVGDYKSGGAPCTAQEDDTQNALIEKLAPIPVFYTPGDNEWTDCDRFVDPATGKPQSELQRLARLKELFFEEPVDAPEAMSVRMQPDAPGNVMWRYEGVRFVTVHVVGTGNGRRAVAGDDPDEAGPLADARERDAVNWITAASIAAKSEKAKALVIAMHADMSDVNPENLGVPCNGAVASLDETCDAFVALRLALRKAAETFGGPTLLIHGDTAPFTLGQSFAGEELANFWVLNAAGDHGVTGEGFHYGVQDSTRVIFDPSASNPFDAWGIATGQRAKQ</sequence>
<keyword evidence="1" id="KW-0732">Signal</keyword>
<gene>
    <name evidence="3" type="ORF">ACFMB1_16805</name>
</gene>
<accession>A0ABW1L0B6</accession>
<name>A0ABW1L0B6_9PROT</name>